<dbReference type="Proteomes" id="UP000572754">
    <property type="component" value="Unassembled WGS sequence"/>
</dbReference>
<dbReference type="EMBL" id="JAAQPE010000343">
    <property type="protein sequence ID" value="KAF5668061.1"/>
    <property type="molecule type" value="Genomic_DNA"/>
</dbReference>
<protein>
    <submittedName>
        <fullName evidence="2">Uncharacterized protein</fullName>
    </submittedName>
</protein>
<feature type="compositionally biased region" description="Polar residues" evidence="1">
    <location>
        <begin position="178"/>
        <end position="190"/>
    </location>
</feature>
<comment type="caution">
    <text evidence="2">The sequence shown here is derived from an EMBL/GenBank/DDBJ whole genome shotgun (WGS) entry which is preliminary data.</text>
</comment>
<organism evidence="2 3">
    <name type="scientific">Fusarium circinatum</name>
    <name type="common">Pitch canker fungus</name>
    <name type="synonym">Gibberella circinata</name>
    <dbReference type="NCBI Taxonomy" id="48490"/>
    <lineage>
        <taxon>Eukaryota</taxon>
        <taxon>Fungi</taxon>
        <taxon>Dikarya</taxon>
        <taxon>Ascomycota</taxon>
        <taxon>Pezizomycotina</taxon>
        <taxon>Sordariomycetes</taxon>
        <taxon>Hypocreomycetidae</taxon>
        <taxon>Hypocreales</taxon>
        <taxon>Nectriaceae</taxon>
        <taxon>Fusarium</taxon>
        <taxon>Fusarium fujikuroi species complex</taxon>
    </lineage>
</organism>
<evidence type="ECO:0000313" key="2">
    <source>
        <dbReference type="EMBL" id="KAF5668061.1"/>
    </source>
</evidence>
<dbReference type="AlphaFoldDB" id="A0A8H5TE51"/>
<evidence type="ECO:0000256" key="1">
    <source>
        <dbReference type="SAM" id="MobiDB-lite"/>
    </source>
</evidence>
<proteinExistence type="predicted"/>
<feature type="region of interest" description="Disordered" evidence="1">
    <location>
        <begin position="175"/>
        <end position="201"/>
    </location>
</feature>
<reference evidence="2 3" key="2">
    <citation type="submission" date="2020-05" db="EMBL/GenBank/DDBJ databases">
        <title>Identification and distribution of gene clusters putatively required for synthesis of sphingolipid metabolism inhibitors in phylogenetically diverse species of the filamentous fungus Fusarium.</title>
        <authorList>
            <person name="Kim H.-S."/>
            <person name="Busman M."/>
            <person name="Brown D.W."/>
            <person name="Divon H."/>
            <person name="Uhlig S."/>
            <person name="Proctor R.H."/>
        </authorList>
    </citation>
    <scope>NUCLEOTIDE SEQUENCE [LARGE SCALE GENOMIC DNA]</scope>
    <source>
        <strain evidence="2 3">NRRL 25331</strain>
    </source>
</reference>
<keyword evidence="3" id="KW-1185">Reference proteome</keyword>
<evidence type="ECO:0000313" key="3">
    <source>
        <dbReference type="Proteomes" id="UP000572754"/>
    </source>
</evidence>
<reference evidence="3" key="1">
    <citation type="journal article" date="2020" name="BMC Genomics">
        <title>Correction to: Identification and distribution of gene clusters required for synthesis of sphingolipid metabolism inhibitors in diverse species of the filamentous fungus Fusarium.</title>
        <authorList>
            <person name="Kim H.S."/>
            <person name="Lohmar J.M."/>
            <person name="Busman M."/>
            <person name="Brown D.W."/>
            <person name="Naumann T.A."/>
            <person name="Divon H.H."/>
            <person name="Lysoe E."/>
            <person name="Uhlig S."/>
            <person name="Proctor R.H."/>
        </authorList>
    </citation>
    <scope>NUCLEOTIDE SEQUENCE [LARGE SCALE GENOMIC DNA]</scope>
    <source>
        <strain evidence="3">NRRL 25331</strain>
    </source>
</reference>
<accession>A0A8H5TE51</accession>
<sequence>MADPEPKATLTTAVEVVDEGDVMILSDDPGNSLTVDDLPVGVLKDANKQAATQIVKISKEKAPGMPTKMWNKQFRGRWWYNITYENRFILVGIYGLEKLGRSVIGAGIKQAIEQRYGGNIGTDLTWRNYPVDHGQHARYLLTQVATKVVEPQETITELQKAITELKKAVNELQKHVRQQQGPTGHNQGAAQTAEDNDERMEDWTGYCEEDEDEENLFVFE</sequence>
<name>A0A8H5TE51_FUSCI</name>
<gene>
    <name evidence="2" type="ORF">FCIRC_9707</name>
</gene>